<accession>A0A9W8NBA9</accession>
<dbReference type="Proteomes" id="UP001148614">
    <property type="component" value="Unassembled WGS sequence"/>
</dbReference>
<reference evidence="3" key="1">
    <citation type="submission" date="2022-07" db="EMBL/GenBank/DDBJ databases">
        <title>Genome Sequence of Xylaria arbuscula.</title>
        <authorList>
            <person name="Buettner E."/>
        </authorList>
    </citation>
    <scope>NUCLEOTIDE SEQUENCE</scope>
    <source>
        <strain evidence="3">VT107</strain>
    </source>
</reference>
<dbReference type="Gene3D" id="2.60.120.560">
    <property type="entry name" value="Exo-inulinase, domain 1"/>
    <property type="match status" value="1"/>
</dbReference>
<dbReference type="Pfam" id="PF17389">
    <property type="entry name" value="Bac_rhamnosid6H"/>
    <property type="match status" value="1"/>
</dbReference>
<keyword evidence="4" id="KW-1185">Reference proteome</keyword>
<feature type="chain" id="PRO_5040831589" description="Alpha-L-rhamnosidase six-hairpin glycosidase domain-containing protein" evidence="1">
    <location>
        <begin position="24"/>
        <end position="663"/>
    </location>
</feature>
<proteinExistence type="predicted"/>
<dbReference type="InterPro" id="IPR012341">
    <property type="entry name" value="6hp_glycosidase-like_sf"/>
</dbReference>
<evidence type="ECO:0000313" key="3">
    <source>
        <dbReference type="EMBL" id="KAJ3566687.1"/>
    </source>
</evidence>
<organism evidence="3 4">
    <name type="scientific">Xylaria arbuscula</name>
    <dbReference type="NCBI Taxonomy" id="114810"/>
    <lineage>
        <taxon>Eukaryota</taxon>
        <taxon>Fungi</taxon>
        <taxon>Dikarya</taxon>
        <taxon>Ascomycota</taxon>
        <taxon>Pezizomycotina</taxon>
        <taxon>Sordariomycetes</taxon>
        <taxon>Xylariomycetidae</taxon>
        <taxon>Xylariales</taxon>
        <taxon>Xylariaceae</taxon>
        <taxon>Xylaria</taxon>
    </lineage>
</organism>
<evidence type="ECO:0000313" key="4">
    <source>
        <dbReference type="Proteomes" id="UP001148614"/>
    </source>
</evidence>
<gene>
    <name evidence="3" type="ORF">NPX13_g7043</name>
</gene>
<dbReference type="GO" id="GO:0005975">
    <property type="term" value="P:carbohydrate metabolic process"/>
    <property type="evidence" value="ECO:0007669"/>
    <property type="project" value="InterPro"/>
</dbReference>
<name>A0A9W8NBA9_9PEZI</name>
<dbReference type="VEuPathDB" id="FungiDB:F4678DRAFT_484918"/>
<dbReference type="Gene3D" id="1.50.10.10">
    <property type="match status" value="1"/>
</dbReference>
<dbReference type="GO" id="GO:0003824">
    <property type="term" value="F:catalytic activity"/>
    <property type="evidence" value="ECO:0007669"/>
    <property type="project" value="UniProtKB-ARBA"/>
</dbReference>
<protein>
    <recommendedName>
        <fullName evidence="2">Alpha-L-rhamnosidase six-hairpin glycosidase domain-containing protein</fullName>
    </recommendedName>
</protein>
<dbReference type="PANTHER" id="PTHR34987">
    <property type="entry name" value="C, PUTATIVE (AFU_ORTHOLOGUE AFUA_3G02880)-RELATED"/>
    <property type="match status" value="1"/>
</dbReference>
<evidence type="ECO:0000259" key="2">
    <source>
        <dbReference type="Pfam" id="PF17389"/>
    </source>
</evidence>
<dbReference type="InterPro" id="IPR035396">
    <property type="entry name" value="Bac_rhamnosid6H"/>
</dbReference>
<comment type="caution">
    <text evidence="3">The sequence shown here is derived from an EMBL/GenBank/DDBJ whole genome shotgun (WGS) entry which is preliminary data.</text>
</comment>
<feature type="domain" description="Alpha-L-rhamnosidase six-hairpin glycosidase" evidence="2">
    <location>
        <begin position="374"/>
        <end position="595"/>
    </location>
</feature>
<feature type="signal peptide" evidence="1">
    <location>
        <begin position="1"/>
        <end position="23"/>
    </location>
</feature>
<dbReference type="PANTHER" id="PTHR34987:SF4">
    <property type="entry name" value="ALPHA-L-RHAMNOSIDASE C-TERMINAL DOMAIN-CONTAINING PROTEIN"/>
    <property type="match status" value="1"/>
</dbReference>
<sequence>MDLRKFGILNFTLWVFCQGAVTARLYPCSPLNNDTNGLITSTNETVTLTSTDGPAVAILDYGRVIEGIPSFDVVGVEGDTSVFEISYAESLAALDNYMSDGPLVFAAAMDTYRVNRYDITALGAVSNHRIQGGFRYQKLSLLSRGVLVLQNVGARSVVDTTPIFLLPGSFHSSDDHLNAIWRAGAYTVQMTEIPKGSIPDFVEVTPEGTWVESTAPQVQGSADAALLLQYNFTFRVQVAAGGFGFLVPADTLNSGIYISYDIEQHTITAYAGTTPVNDAIQVVQMPKNLTIGLGTWHLVQASTASSDIVVFIDDMEVMSISQGVRFSGSYGFGASLGHRACFRDLSVVSPEGEVLYSHALTDPSFLPDFFLGTNPLDSIVDGSRRDRIAYAGDLDIAGAVSLSSTQGLKYFLGTLELLGSYQTRTGFFIPTAKIQQEPLLAPLDVNITGLIGYSFNILAAAATMYMHTGDPAFASKWAPKVQRLLDWANSQTLANGLLNISDTSFGGDWNYYDPPQVGVVTKFNVVYAYSLQQCLTLLQDGGIDTVVYHERLSALRQAIDTQLWSEALQAYYLSETNSGGFGQDSNALAILAGVNLDSTHSTETILSTMSRGLMTALGPLAFSNGVVEAGFERGISPFASAYHLRAALDSGNGTIAMELLKTL</sequence>
<dbReference type="EMBL" id="JANPWZ010001328">
    <property type="protein sequence ID" value="KAJ3566687.1"/>
    <property type="molecule type" value="Genomic_DNA"/>
</dbReference>
<keyword evidence="1" id="KW-0732">Signal</keyword>
<dbReference type="AlphaFoldDB" id="A0A9W8NBA9"/>
<evidence type="ECO:0000256" key="1">
    <source>
        <dbReference type="SAM" id="SignalP"/>
    </source>
</evidence>
<dbReference type="SUPFAM" id="SSF48208">
    <property type="entry name" value="Six-hairpin glycosidases"/>
    <property type="match status" value="1"/>
</dbReference>
<dbReference type="InterPro" id="IPR008928">
    <property type="entry name" value="6-hairpin_glycosidase_sf"/>
</dbReference>